<comment type="caution">
    <text evidence="1">The sequence shown here is derived from an EMBL/GenBank/DDBJ whole genome shotgun (WGS) entry which is preliminary data.</text>
</comment>
<dbReference type="InterPro" id="IPR029058">
    <property type="entry name" value="AB_hydrolase_fold"/>
</dbReference>
<dbReference type="AlphaFoldDB" id="A0A918U074"/>
<sequence>MPAAVFAPKTAAARARALVLAPVLPQWDEGAFFAPVVRALTGAGVHVTVVDTLAAWDEDVTSLAALTDRWRTLLPRFGPFDLLCGNALGGALAQALLPAVDPATGVLLVSAPAVADALLESRLTEIADAAGAGRLAESLALLHHYVLPEGTPEQAPADAVLADPGGAARRLAGGLPLLCGIDSTDAVTGHPGPLLNVVGGRSRLVGARHTAAAPHHHVQVMPGCGMRPHTESAPEVSAAVADFTGAFLREREL</sequence>
<organism evidence="1 2">
    <name type="scientific">Streptomyces cinnamoneus</name>
    <name type="common">Streptoverticillium cinnamoneum</name>
    <dbReference type="NCBI Taxonomy" id="53446"/>
    <lineage>
        <taxon>Bacteria</taxon>
        <taxon>Bacillati</taxon>
        <taxon>Actinomycetota</taxon>
        <taxon>Actinomycetes</taxon>
        <taxon>Kitasatosporales</taxon>
        <taxon>Streptomycetaceae</taxon>
        <taxon>Streptomyces</taxon>
        <taxon>Streptomyces cinnamoneus group</taxon>
    </lineage>
</organism>
<dbReference type="EMBL" id="BMVB01000029">
    <property type="protein sequence ID" value="GHC70369.1"/>
    <property type="molecule type" value="Genomic_DNA"/>
</dbReference>
<gene>
    <name evidence="1" type="ORF">GCM10010507_56520</name>
</gene>
<reference evidence="1" key="1">
    <citation type="journal article" date="2014" name="Int. J. Syst. Evol. Microbiol.">
        <title>Complete genome sequence of Corynebacterium casei LMG S-19264T (=DSM 44701T), isolated from a smear-ripened cheese.</title>
        <authorList>
            <consortium name="US DOE Joint Genome Institute (JGI-PGF)"/>
            <person name="Walter F."/>
            <person name="Albersmeier A."/>
            <person name="Kalinowski J."/>
            <person name="Ruckert C."/>
        </authorList>
    </citation>
    <scope>NUCLEOTIDE SEQUENCE</scope>
    <source>
        <strain evidence="1">JCM 4633</strain>
    </source>
</reference>
<dbReference type="SUPFAM" id="SSF53474">
    <property type="entry name" value="alpha/beta-Hydrolases"/>
    <property type="match status" value="1"/>
</dbReference>
<reference evidence="1" key="2">
    <citation type="submission" date="2020-09" db="EMBL/GenBank/DDBJ databases">
        <authorList>
            <person name="Sun Q."/>
            <person name="Ohkuma M."/>
        </authorList>
    </citation>
    <scope>NUCLEOTIDE SEQUENCE</scope>
    <source>
        <strain evidence="1">JCM 4633</strain>
    </source>
</reference>
<dbReference type="Gene3D" id="3.40.50.1820">
    <property type="entry name" value="alpha/beta hydrolase"/>
    <property type="match status" value="1"/>
</dbReference>
<accession>A0A918U074</accession>
<name>A0A918U074_STRCJ</name>
<proteinExistence type="predicted"/>
<evidence type="ECO:0000313" key="1">
    <source>
        <dbReference type="EMBL" id="GHC70369.1"/>
    </source>
</evidence>
<dbReference type="Proteomes" id="UP000646244">
    <property type="component" value="Unassembled WGS sequence"/>
</dbReference>
<evidence type="ECO:0000313" key="2">
    <source>
        <dbReference type="Proteomes" id="UP000646244"/>
    </source>
</evidence>
<evidence type="ECO:0008006" key="3">
    <source>
        <dbReference type="Google" id="ProtNLM"/>
    </source>
</evidence>
<protein>
    <recommendedName>
        <fullName evidence="3">Alpha/beta hydrolase</fullName>
    </recommendedName>
</protein>